<organism evidence="2 3">
    <name type="scientific">Mauremys mutica</name>
    <name type="common">yellowpond turtle</name>
    <dbReference type="NCBI Taxonomy" id="74926"/>
    <lineage>
        <taxon>Eukaryota</taxon>
        <taxon>Metazoa</taxon>
        <taxon>Chordata</taxon>
        <taxon>Craniata</taxon>
        <taxon>Vertebrata</taxon>
        <taxon>Euteleostomi</taxon>
        <taxon>Archelosauria</taxon>
        <taxon>Testudinata</taxon>
        <taxon>Testudines</taxon>
        <taxon>Cryptodira</taxon>
        <taxon>Durocryptodira</taxon>
        <taxon>Testudinoidea</taxon>
        <taxon>Geoemydidae</taxon>
        <taxon>Geoemydinae</taxon>
        <taxon>Mauremys</taxon>
    </lineage>
</organism>
<feature type="compositionally biased region" description="Pro residues" evidence="1">
    <location>
        <begin position="205"/>
        <end position="219"/>
    </location>
</feature>
<evidence type="ECO:0000313" key="3">
    <source>
        <dbReference type="Proteomes" id="UP000827986"/>
    </source>
</evidence>
<feature type="compositionally biased region" description="Pro residues" evidence="1">
    <location>
        <begin position="171"/>
        <end position="196"/>
    </location>
</feature>
<dbReference type="AlphaFoldDB" id="A0A9D4B4J1"/>
<proteinExistence type="predicted"/>
<feature type="region of interest" description="Disordered" evidence="1">
    <location>
        <begin position="29"/>
        <end position="219"/>
    </location>
</feature>
<comment type="caution">
    <text evidence="2">The sequence shown here is derived from an EMBL/GenBank/DDBJ whole genome shotgun (WGS) entry which is preliminary data.</text>
</comment>
<evidence type="ECO:0000256" key="1">
    <source>
        <dbReference type="SAM" id="MobiDB-lite"/>
    </source>
</evidence>
<feature type="compositionally biased region" description="Low complexity" evidence="1">
    <location>
        <begin position="121"/>
        <end position="143"/>
    </location>
</feature>
<accession>A0A9D4B4J1</accession>
<evidence type="ECO:0000313" key="2">
    <source>
        <dbReference type="EMBL" id="KAH1187992.1"/>
    </source>
</evidence>
<name>A0A9D4B4J1_9SAUR</name>
<dbReference type="EMBL" id="JAHDVG010000112">
    <property type="protein sequence ID" value="KAH1187992.1"/>
    <property type="molecule type" value="Genomic_DNA"/>
</dbReference>
<protein>
    <submittedName>
        <fullName evidence="2">Uncharacterized protein</fullName>
    </submittedName>
</protein>
<keyword evidence="3" id="KW-1185">Reference proteome</keyword>
<dbReference type="Proteomes" id="UP000827986">
    <property type="component" value="Unassembled WGS sequence"/>
</dbReference>
<sequence length="306" mass="31226">MGRTTPAPPRRTRRRCMISLVVRVAPATWGMTWTPRPTKNLPPPPPPGSMGQPQVPWGKPPPASRSERPHPTPRAGRRRPRGTVSPTSGSAGLAPPRPPCGWSRAAPSTPCPAGGRGGPGREAPGASCLSGCSCCSSGRSPPSWATCTGPCRAAPTTTPSCCPPRSEGTPQPAPQHPKGPCPVSQPPRPASLPPGRPQGSMSDPSSPPHSPLSPSSQGPPCPILSQGPCPPLASTAPPIVFPNLPPHCGPAPNSASSTPPHSCLGIGEGPHSCPHLRQAEVPAGARRVYVGSTLSASWLCPALCLA</sequence>
<reference evidence="2" key="1">
    <citation type="submission" date="2021-09" db="EMBL/GenBank/DDBJ databases">
        <title>The genome of Mauremys mutica provides insights into the evolution of semi-aquatic lifestyle.</title>
        <authorList>
            <person name="Gong S."/>
            <person name="Gao Y."/>
        </authorList>
    </citation>
    <scope>NUCLEOTIDE SEQUENCE</scope>
    <source>
        <strain evidence="2">MM-2020</strain>
        <tissue evidence="2">Muscle</tissue>
    </source>
</reference>
<gene>
    <name evidence="2" type="ORF">KIL84_012380</name>
</gene>
<feature type="compositionally biased region" description="Low complexity" evidence="1">
    <location>
        <begin position="150"/>
        <end position="166"/>
    </location>
</feature>